<feature type="domain" description="DUF4440" evidence="1">
    <location>
        <begin position="9"/>
        <end position="102"/>
    </location>
</feature>
<dbReference type="Gene3D" id="3.10.450.50">
    <property type="match status" value="1"/>
</dbReference>
<comment type="caution">
    <text evidence="3">The sequence shown here is derived from an EMBL/GenBank/DDBJ whole genome shotgun (WGS) entry which is preliminary data.</text>
</comment>
<evidence type="ECO:0000313" key="4">
    <source>
        <dbReference type="Proteomes" id="UP000253817"/>
    </source>
</evidence>
<dbReference type="OrthoDB" id="7845843at2"/>
<proteinExistence type="predicted"/>
<dbReference type="Proteomes" id="UP000253817">
    <property type="component" value="Unassembled WGS sequence"/>
</dbReference>
<sequence>MEHDILVHEKQFFSAAFCRDTANLESALAPEFQEVGQSGRTLGRRDVIDQLSRLEFDRAIEISDFEVERISANSYLARYVAVDRDRDTRSFRTSLWENRNDRLVLVFHRGERITPESETKSPAPHTAQSRTP</sequence>
<dbReference type="EMBL" id="QICC01000025">
    <property type="protein sequence ID" value="RNM41846.1"/>
    <property type="molecule type" value="Genomic_DNA"/>
</dbReference>
<dbReference type="EMBL" id="PPTT01000035">
    <property type="protein sequence ID" value="RDB65930.1"/>
    <property type="molecule type" value="Genomic_DNA"/>
</dbReference>
<dbReference type="AlphaFoldDB" id="A0A3N0IYQ8"/>
<dbReference type="Pfam" id="PF14534">
    <property type="entry name" value="DUF4440"/>
    <property type="match status" value="1"/>
</dbReference>
<keyword evidence="4" id="KW-1185">Reference proteome</keyword>
<evidence type="ECO:0000313" key="3">
    <source>
        <dbReference type="EMBL" id="RNM41846.1"/>
    </source>
</evidence>
<gene>
    <name evidence="2" type="ORF">C1876_15320</name>
    <name evidence="3" type="ORF">DMP09_07760</name>
</gene>
<evidence type="ECO:0000259" key="1">
    <source>
        <dbReference type="Pfam" id="PF14534"/>
    </source>
</evidence>
<dbReference type="RefSeq" id="WP_114547594.1">
    <property type="nucleotide sequence ID" value="NZ_PPTT01000035.1"/>
</dbReference>
<dbReference type="SUPFAM" id="SSF54427">
    <property type="entry name" value="NTF2-like"/>
    <property type="match status" value="1"/>
</dbReference>
<dbReference type="InterPro" id="IPR027843">
    <property type="entry name" value="DUF4440"/>
</dbReference>
<protein>
    <recommendedName>
        <fullName evidence="1">DUF4440 domain-containing protein</fullName>
    </recommendedName>
</protein>
<reference evidence="5" key="2">
    <citation type="submission" date="2018-05" db="EMBL/GenBank/DDBJ databases">
        <title>Genome Sequencing of selected type strains of the family Eggerthellaceae.</title>
        <authorList>
            <person name="Danylec N."/>
            <person name="Stoll D.A."/>
            <person name="Doetsch A."/>
            <person name="Huch M."/>
        </authorList>
    </citation>
    <scope>NUCLEOTIDE SEQUENCE [LARGE SCALE GENOMIC DNA]</scope>
    <source>
        <strain evidence="5">DSM 16107</strain>
    </source>
</reference>
<evidence type="ECO:0000313" key="2">
    <source>
        <dbReference type="EMBL" id="RDB65930.1"/>
    </source>
</evidence>
<name>A0A3N0IYQ8_9ACTN</name>
<organism evidence="3 5">
    <name type="scientific">Eggerthella sinensis</name>
    <dbReference type="NCBI Taxonomy" id="242230"/>
    <lineage>
        <taxon>Bacteria</taxon>
        <taxon>Bacillati</taxon>
        <taxon>Actinomycetota</taxon>
        <taxon>Coriobacteriia</taxon>
        <taxon>Eggerthellales</taxon>
        <taxon>Eggerthellaceae</taxon>
        <taxon>Eggerthella</taxon>
    </lineage>
</organism>
<accession>A0A3N0IYQ8</accession>
<dbReference type="Proteomes" id="UP000270112">
    <property type="component" value="Unassembled WGS sequence"/>
</dbReference>
<reference evidence="3" key="3">
    <citation type="journal article" date="2019" name="Microbiol. Resour. Announc.">
        <title>Draft Genome Sequences of Type Strains of Gordonibacter faecihominis, Paraeggerthella hongkongensis, Parvibacter caecicola,Slackia equolifaciens, Slackia faecicanis, and Slackia isoflavoniconvertens.</title>
        <authorList>
            <person name="Danylec N."/>
            <person name="Stoll D.A."/>
            <person name="Dotsch A."/>
            <person name="Huch M."/>
        </authorList>
    </citation>
    <scope>NUCLEOTIDE SEQUENCE</scope>
    <source>
        <strain evidence="3">DSM 16107</strain>
    </source>
</reference>
<reference evidence="2 4" key="1">
    <citation type="journal article" date="2018" name="Elife">
        <title>Discovery and characterization of a prevalent human gut bacterial enzyme sufficient for the inactivation of a family of plant toxins.</title>
        <authorList>
            <person name="Koppel N."/>
            <person name="Bisanz J.E."/>
            <person name="Pandelia M.E."/>
            <person name="Turnbaugh P.J."/>
            <person name="Balskus E.P."/>
        </authorList>
    </citation>
    <scope>NUCLEOTIDE SEQUENCE [LARGE SCALE GENOMIC DNA]</scope>
    <source>
        <strain evidence="2 4">DSM 16107</strain>
    </source>
</reference>
<evidence type="ECO:0000313" key="5">
    <source>
        <dbReference type="Proteomes" id="UP000270112"/>
    </source>
</evidence>
<dbReference type="InterPro" id="IPR032710">
    <property type="entry name" value="NTF2-like_dom_sf"/>
</dbReference>